<accession>A0A917PGJ2</accession>
<organism evidence="1 2">
    <name type="scientific">Agromyces bauzanensis</name>
    <dbReference type="NCBI Taxonomy" id="1308924"/>
    <lineage>
        <taxon>Bacteria</taxon>
        <taxon>Bacillati</taxon>
        <taxon>Actinomycetota</taxon>
        <taxon>Actinomycetes</taxon>
        <taxon>Micrococcales</taxon>
        <taxon>Microbacteriaceae</taxon>
        <taxon>Agromyces</taxon>
    </lineage>
</organism>
<reference evidence="1" key="1">
    <citation type="journal article" date="2014" name="Int. J. Syst. Evol. Microbiol.">
        <title>Complete genome sequence of Corynebacterium casei LMG S-19264T (=DSM 44701T), isolated from a smear-ripened cheese.</title>
        <authorList>
            <consortium name="US DOE Joint Genome Institute (JGI-PGF)"/>
            <person name="Walter F."/>
            <person name="Albersmeier A."/>
            <person name="Kalinowski J."/>
            <person name="Ruckert C."/>
        </authorList>
    </citation>
    <scope>NUCLEOTIDE SEQUENCE</scope>
    <source>
        <strain evidence="1">CGMCC 1.8984</strain>
    </source>
</reference>
<reference evidence="1" key="2">
    <citation type="submission" date="2020-09" db="EMBL/GenBank/DDBJ databases">
        <authorList>
            <person name="Sun Q."/>
            <person name="Zhou Y."/>
        </authorList>
    </citation>
    <scope>NUCLEOTIDE SEQUENCE</scope>
    <source>
        <strain evidence="1">CGMCC 1.8984</strain>
    </source>
</reference>
<dbReference type="AlphaFoldDB" id="A0A917PGJ2"/>
<dbReference type="EMBL" id="BMMD01000006">
    <property type="protein sequence ID" value="GGJ76717.1"/>
    <property type="molecule type" value="Genomic_DNA"/>
</dbReference>
<gene>
    <name evidence="1" type="ORF">GCM10011372_13730</name>
</gene>
<evidence type="ECO:0000313" key="2">
    <source>
        <dbReference type="Proteomes" id="UP000636956"/>
    </source>
</evidence>
<sequence length="76" mass="8107">MAAPRSDARDKLLKREEAMCTGVYVLLGNDPGPLAHNVAQNVSLSVTAQALEGRGVVVSRPAPADTTQLRWPDPRA</sequence>
<proteinExistence type="predicted"/>
<name>A0A917PGJ2_9MICO</name>
<evidence type="ECO:0000313" key="1">
    <source>
        <dbReference type="EMBL" id="GGJ76717.1"/>
    </source>
</evidence>
<comment type="caution">
    <text evidence="1">The sequence shown here is derived from an EMBL/GenBank/DDBJ whole genome shotgun (WGS) entry which is preliminary data.</text>
</comment>
<dbReference type="Proteomes" id="UP000636956">
    <property type="component" value="Unassembled WGS sequence"/>
</dbReference>
<protein>
    <submittedName>
        <fullName evidence="1">Uncharacterized protein</fullName>
    </submittedName>
</protein>
<keyword evidence="2" id="KW-1185">Reference proteome</keyword>